<dbReference type="Pfam" id="PF00216">
    <property type="entry name" value="Bac_DNA_binding"/>
    <property type="match status" value="1"/>
</dbReference>
<sequence length="94" mass="10539">MTKQDIINHVSQEASLSRAKAEEAVETVIKLIKESLGQGEPVILRRFGTFQVKAKTKRMGRNPKTGEEAEISARKVVRFKSGKHFKQAVNSDDE</sequence>
<keyword evidence="10" id="KW-1185">Reference proteome</keyword>
<reference evidence="9 10" key="1">
    <citation type="submission" date="2022-09" db="EMBL/GenBank/DDBJ databases">
        <authorList>
            <person name="Kop L."/>
        </authorList>
    </citation>
    <scope>NUCLEOTIDE SEQUENCE [LARGE SCALE GENOMIC DNA]</scope>
    <source>
        <strain evidence="9 10">347</strain>
    </source>
</reference>
<dbReference type="EMBL" id="OX336137">
    <property type="protein sequence ID" value="CAI2718215.1"/>
    <property type="molecule type" value="Genomic_DNA"/>
</dbReference>
<evidence type="ECO:0000256" key="3">
    <source>
        <dbReference type="ARBA" id="ARBA00022845"/>
    </source>
</evidence>
<protein>
    <recommendedName>
        <fullName evidence="2">Integration host factor subunit alpha</fullName>
    </recommendedName>
</protein>
<dbReference type="Proteomes" id="UP001157733">
    <property type="component" value="Chromosome"/>
</dbReference>
<keyword evidence="5" id="KW-0238">DNA-binding</keyword>
<keyword evidence="6" id="KW-0804">Transcription</keyword>
<dbReference type="InterPro" id="IPR005684">
    <property type="entry name" value="IHF_alpha"/>
</dbReference>
<accession>A0ABN8W184</accession>
<dbReference type="PANTHER" id="PTHR33175">
    <property type="entry name" value="DNA-BINDING PROTEIN HU"/>
    <property type="match status" value="1"/>
</dbReference>
<evidence type="ECO:0000256" key="1">
    <source>
        <dbReference type="ARBA" id="ARBA00010529"/>
    </source>
</evidence>
<evidence type="ECO:0000256" key="6">
    <source>
        <dbReference type="ARBA" id="ARBA00023163"/>
    </source>
</evidence>
<gene>
    <name evidence="9" type="primary">ihfA</name>
    <name evidence="9" type="ORF">NSPWAT_1356</name>
</gene>
<keyword evidence="4" id="KW-0805">Transcription regulation</keyword>
<dbReference type="Gene3D" id="4.10.520.10">
    <property type="entry name" value="IHF-like DNA-binding proteins"/>
    <property type="match status" value="1"/>
</dbReference>
<name>A0ABN8W184_9BACT</name>
<organism evidence="9 10">
    <name type="scientific">Nitrospina watsonii</name>
    <dbReference type="NCBI Taxonomy" id="1323948"/>
    <lineage>
        <taxon>Bacteria</taxon>
        <taxon>Pseudomonadati</taxon>
        <taxon>Nitrospinota/Tectimicrobiota group</taxon>
        <taxon>Nitrospinota</taxon>
        <taxon>Nitrospinia</taxon>
        <taxon>Nitrospinales</taxon>
        <taxon>Nitrospinaceae</taxon>
        <taxon>Nitrospina</taxon>
    </lineage>
</organism>
<evidence type="ECO:0000313" key="10">
    <source>
        <dbReference type="Proteomes" id="UP001157733"/>
    </source>
</evidence>
<proteinExistence type="inferred from homology"/>
<dbReference type="PRINTS" id="PR01727">
    <property type="entry name" value="DNABINDINGHU"/>
</dbReference>
<keyword evidence="3" id="KW-0810">Translation regulation</keyword>
<dbReference type="RefSeq" id="WP_282011121.1">
    <property type="nucleotide sequence ID" value="NZ_OX336137.1"/>
</dbReference>
<dbReference type="SMART" id="SM00411">
    <property type="entry name" value="BHL"/>
    <property type="match status" value="1"/>
</dbReference>
<evidence type="ECO:0000256" key="2">
    <source>
        <dbReference type="ARBA" id="ARBA00018329"/>
    </source>
</evidence>
<evidence type="ECO:0000256" key="5">
    <source>
        <dbReference type="ARBA" id="ARBA00023125"/>
    </source>
</evidence>
<evidence type="ECO:0000313" key="9">
    <source>
        <dbReference type="EMBL" id="CAI2718215.1"/>
    </source>
</evidence>
<dbReference type="InterPro" id="IPR010992">
    <property type="entry name" value="IHF-like_DNA-bd_dom_sf"/>
</dbReference>
<dbReference type="InterPro" id="IPR000119">
    <property type="entry name" value="Hist_DNA-bd"/>
</dbReference>
<dbReference type="SUPFAM" id="SSF47729">
    <property type="entry name" value="IHF-like DNA-binding proteins"/>
    <property type="match status" value="1"/>
</dbReference>
<evidence type="ECO:0000256" key="4">
    <source>
        <dbReference type="ARBA" id="ARBA00023015"/>
    </source>
</evidence>
<dbReference type="CDD" id="cd13835">
    <property type="entry name" value="IHF_A"/>
    <property type="match status" value="1"/>
</dbReference>
<keyword evidence="7" id="KW-0233">DNA recombination</keyword>
<comment type="similarity">
    <text evidence="1 8">Belongs to the bacterial histone-like protein family.</text>
</comment>
<dbReference type="PANTHER" id="PTHR33175:SF2">
    <property type="entry name" value="INTEGRATION HOST FACTOR SUBUNIT ALPHA"/>
    <property type="match status" value="1"/>
</dbReference>
<evidence type="ECO:0000256" key="7">
    <source>
        <dbReference type="ARBA" id="ARBA00023172"/>
    </source>
</evidence>
<evidence type="ECO:0000256" key="8">
    <source>
        <dbReference type="RuleBase" id="RU003939"/>
    </source>
</evidence>